<evidence type="ECO:0000313" key="2">
    <source>
        <dbReference type="EMBL" id="OJJ64796.1"/>
    </source>
</evidence>
<dbReference type="VEuPathDB" id="FungiDB:ASPSYDRAFT_344855"/>
<dbReference type="GeneID" id="63761318"/>
<sequence>MHCFVTIAYRLVPSSEPNSHPLQCNAGCIDAARQALSTIVRGSQTLGQRNLLGWTRFLNILFSLVPFASFVVLAGNTVASSSAEDLALLSAAIAAIEPIATSSLPGKKLYAACQSFYQFSQLAVARQATFADQTLVSDHGPEVPFPTSLGPPQSTVSYEHVMAPQDWDTVMNELDLDIGVGAMASFLEPYIPFDALLP</sequence>
<accession>A0A1L9TZD0</accession>
<feature type="transmembrane region" description="Helical" evidence="1">
    <location>
        <begin position="57"/>
        <end position="75"/>
    </location>
</feature>
<proteinExistence type="predicted"/>
<dbReference type="EMBL" id="KV878582">
    <property type="protein sequence ID" value="OJJ64796.1"/>
    <property type="molecule type" value="Genomic_DNA"/>
</dbReference>
<organism evidence="2 3">
    <name type="scientific">Aspergillus sydowii CBS 593.65</name>
    <dbReference type="NCBI Taxonomy" id="1036612"/>
    <lineage>
        <taxon>Eukaryota</taxon>
        <taxon>Fungi</taxon>
        <taxon>Dikarya</taxon>
        <taxon>Ascomycota</taxon>
        <taxon>Pezizomycotina</taxon>
        <taxon>Eurotiomycetes</taxon>
        <taxon>Eurotiomycetidae</taxon>
        <taxon>Eurotiales</taxon>
        <taxon>Aspergillaceae</taxon>
        <taxon>Aspergillus</taxon>
        <taxon>Aspergillus subgen. Nidulantes</taxon>
    </lineage>
</organism>
<evidence type="ECO:0000313" key="3">
    <source>
        <dbReference type="Proteomes" id="UP000184356"/>
    </source>
</evidence>
<reference evidence="3" key="1">
    <citation type="journal article" date="2017" name="Genome Biol.">
        <title>Comparative genomics reveals high biological diversity and specific adaptations in the industrially and medically important fungal genus Aspergillus.</title>
        <authorList>
            <person name="de Vries R.P."/>
            <person name="Riley R."/>
            <person name="Wiebenga A."/>
            <person name="Aguilar-Osorio G."/>
            <person name="Amillis S."/>
            <person name="Uchima C.A."/>
            <person name="Anderluh G."/>
            <person name="Asadollahi M."/>
            <person name="Askin M."/>
            <person name="Barry K."/>
            <person name="Battaglia E."/>
            <person name="Bayram O."/>
            <person name="Benocci T."/>
            <person name="Braus-Stromeyer S.A."/>
            <person name="Caldana C."/>
            <person name="Canovas D."/>
            <person name="Cerqueira G.C."/>
            <person name="Chen F."/>
            <person name="Chen W."/>
            <person name="Choi C."/>
            <person name="Clum A."/>
            <person name="Dos Santos R.A."/>
            <person name="Damasio A.R."/>
            <person name="Diallinas G."/>
            <person name="Emri T."/>
            <person name="Fekete E."/>
            <person name="Flipphi M."/>
            <person name="Freyberg S."/>
            <person name="Gallo A."/>
            <person name="Gournas C."/>
            <person name="Habgood R."/>
            <person name="Hainaut M."/>
            <person name="Harispe M.L."/>
            <person name="Henrissat B."/>
            <person name="Hilden K.S."/>
            <person name="Hope R."/>
            <person name="Hossain A."/>
            <person name="Karabika E."/>
            <person name="Karaffa L."/>
            <person name="Karanyi Z."/>
            <person name="Krasevec N."/>
            <person name="Kuo A."/>
            <person name="Kusch H."/>
            <person name="LaButti K."/>
            <person name="Lagendijk E.L."/>
            <person name="Lapidus A."/>
            <person name="Levasseur A."/>
            <person name="Lindquist E."/>
            <person name="Lipzen A."/>
            <person name="Logrieco A.F."/>
            <person name="MacCabe A."/>
            <person name="Maekelae M.R."/>
            <person name="Malavazi I."/>
            <person name="Melin P."/>
            <person name="Meyer V."/>
            <person name="Mielnichuk N."/>
            <person name="Miskei M."/>
            <person name="Molnar A.P."/>
            <person name="Mule G."/>
            <person name="Ngan C.Y."/>
            <person name="Orejas M."/>
            <person name="Orosz E."/>
            <person name="Ouedraogo J.P."/>
            <person name="Overkamp K.M."/>
            <person name="Park H.-S."/>
            <person name="Perrone G."/>
            <person name="Piumi F."/>
            <person name="Punt P.J."/>
            <person name="Ram A.F."/>
            <person name="Ramon A."/>
            <person name="Rauscher S."/>
            <person name="Record E."/>
            <person name="Riano-Pachon D.M."/>
            <person name="Robert V."/>
            <person name="Roehrig J."/>
            <person name="Ruller R."/>
            <person name="Salamov A."/>
            <person name="Salih N.S."/>
            <person name="Samson R.A."/>
            <person name="Sandor E."/>
            <person name="Sanguinetti M."/>
            <person name="Schuetze T."/>
            <person name="Sepcic K."/>
            <person name="Shelest E."/>
            <person name="Sherlock G."/>
            <person name="Sophianopoulou V."/>
            <person name="Squina F.M."/>
            <person name="Sun H."/>
            <person name="Susca A."/>
            <person name="Todd R.B."/>
            <person name="Tsang A."/>
            <person name="Unkles S.E."/>
            <person name="van de Wiele N."/>
            <person name="van Rossen-Uffink D."/>
            <person name="Oliveira J.V."/>
            <person name="Vesth T.C."/>
            <person name="Visser J."/>
            <person name="Yu J.-H."/>
            <person name="Zhou M."/>
            <person name="Andersen M.R."/>
            <person name="Archer D.B."/>
            <person name="Baker S.E."/>
            <person name="Benoit I."/>
            <person name="Brakhage A.A."/>
            <person name="Braus G.H."/>
            <person name="Fischer R."/>
            <person name="Frisvad J.C."/>
            <person name="Goldman G.H."/>
            <person name="Houbraken J."/>
            <person name="Oakley B."/>
            <person name="Pocsi I."/>
            <person name="Scazzocchio C."/>
            <person name="Seiboth B."/>
            <person name="vanKuyk P.A."/>
            <person name="Wortman J."/>
            <person name="Dyer P.S."/>
            <person name="Grigoriev I.V."/>
        </authorList>
    </citation>
    <scope>NUCLEOTIDE SEQUENCE [LARGE SCALE GENOMIC DNA]</scope>
    <source>
        <strain evidence="3">CBS 593.65</strain>
    </source>
</reference>
<dbReference type="Proteomes" id="UP000184356">
    <property type="component" value="Unassembled WGS sequence"/>
</dbReference>
<dbReference type="OrthoDB" id="103819at2759"/>
<protein>
    <submittedName>
        <fullName evidence="2">Uncharacterized protein</fullName>
    </submittedName>
</protein>
<keyword evidence="1" id="KW-0472">Membrane</keyword>
<keyword evidence="3" id="KW-1185">Reference proteome</keyword>
<keyword evidence="1" id="KW-1133">Transmembrane helix</keyword>
<keyword evidence="1" id="KW-0812">Transmembrane</keyword>
<dbReference type="RefSeq" id="XP_040708602.1">
    <property type="nucleotide sequence ID" value="XM_040845245.1"/>
</dbReference>
<evidence type="ECO:0000256" key="1">
    <source>
        <dbReference type="SAM" id="Phobius"/>
    </source>
</evidence>
<gene>
    <name evidence="2" type="ORF">ASPSYDRAFT_344855</name>
</gene>
<name>A0A1L9TZD0_9EURO</name>
<dbReference type="AlphaFoldDB" id="A0A1L9TZD0"/>
<dbReference type="STRING" id="1036612.A0A1L9TZD0"/>